<dbReference type="SUPFAM" id="SSF53474">
    <property type="entry name" value="alpha/beta-Hydrolases"/>
    <property type="match status" value="1"/>
</dbReference>
<dbReference type="AlphaFoldDB" id="A0A1H1PEG3"/>
<evidence type="ECO:0000259" key="2">
    <source>
        <dbReference type="Pfam" id="PF00561"/>
    </source>
</evidence>
<dbReference type="GO" id="GO:0016787">
    <property type="term" value="F:hydrolase activity"/>
    <property type="evidence" value="ECO:0007669"/>
    <property type="project" value="UniProtKB-KW"/>
</dbReference>
<dbReference type="EMBL" id="LT629736">
    <property type="protein sequence ID" value="SDS09480.1"/>
    <property type="molecule type" value="Genomic_DNA"/>
</dbReference>
<keyword evidence="1" id="KW-0378">Hydrolase</keyword>
<dbReference type="InterPro" id="IPR029058">
    <property type="entry name" value="AB_hydrolase_fold"/>
</dbReference>
<proteinExistence type="predicted"/>
<keyword evidence="4" id="KW-1185">Reference proteome</keyword>
<organism evidence="3 4">
    <name type="scientific">Halopseudomonas xinjiangensis</name>
    <dbReference type="NCBI Taxonomy" id="487184"/>
    <lineage>
        <taxon>Bacteria</taxon>
        <taxon>Pseudomonadati</taxon>
        <taxon>Pseudomonadota</taxon>
        <taxon>Gammaproteobacteria</taxon>
        <taxon>Pseudomonadales</taxon>
        <taxon>Pseudomonadaceae</taxon>
        <taxon>Halopseudomonas</taxon>
    </lineage>
</organism>
<sequence length="324" mass="36449">MYSIEDVELQKWTVSGLDARVAVLGQGPVALCVHGWPECWYSWRHQMVLLANAGYRVIAPDMPGFGQTQGYAEIADYTIERTGRFLSDLIAEAGVSNVLLLGHDWGAINVWGFALQYPHKVSKMVVMSVPLKPLGEQPPTEQLRELFQDRFFYQLYFQQPGVAEAEFDADPEGILRALFCSPDTPRAKPVLGKSISEGGGWIGRLGKPLEQPGWLTDEAIAYYVKTYRQSGFAGGLHYYRNIDRNWRIMQRYADARIDCPVLFLSGEMDYATQRATAEHLVAQMIDRVPSLTVQVLPDKGHWLQGEATEEVNRALLRFVGVHGQ</sequence>
<dbReference type="PRINTS" id="PR00111">
    <property type="entry name" value="ABHYDROLASE"/>
</dbReference>
<dbReference type="InterPro" id="IPR000073">
    <property type="entry name" value="AB_hydrolase_1"/>
</dbReference>
<evidence type="ECO:0000256" key="1">
    <source>
        <dbReference type="ARBA" id="ARBA00022801"/>
    </source>
</evidence>
<gene>
    <name evidence="3" type="ORF">SAMN05216421_0896</name>
</gene>
<dbReference type="Gene3D" id="3.40.50.1820">
    <property type="entry name" value="alpha/beta hydrolase"/>
    <property type="match status" value="1"/>
</dbReference>
<dbReference type="STRING" id="487184.SAMN05216421_0896"/>
<dbReference type="Pfam" id="PF00561">
    <property type="entry name" value="Abhydrolase_1"/>
    <property type="match status" value="1"/>
</dbReference>
<dbReference type="RefSeq" id="WP_093392025.1">
    <property type="nucleotide sequence ID" value="NZ_LT629736.1"/>
</dbReference>
<feature type="domain" description="AB hydrolase-1" evidence="2">
    <location>
        <begin position="31"/>
        <end position="306"/>
    </location>
</feature>
<evidence type="ECO:0000313" key="4">
    <source>
        <dbReference type="Proteomes" id="UP000243207"/>
    </source>
</evidence>
<dbReference type="InterPro" id="IPR000639">
    <property type="entry name" value="Epox_hydrolase-like"/>
</dbReference>
<dbReference type="OrthoDB" id="9780765at2"/>
<name>A0A1H1PEG3_9GAMM</name>
<dbReference type="PANTHER" id="PTHR43329">
    <property type="entry name" value="EPOXIDE HYDROLASE"/>
    <property type="match status" value="1"/>
</dbReference>
<dbReference type="Proteomes" id="UP000243207">
    <property type="component" value="Chromosome I"/>
</dbReference>
<reference evidence="4" key="1">
    <citation type="submission" date="2016-10" db="EMBL/GenBank/DDBJ databases">
        <authorList>
            <person name="Varghese N."/>
            <person name="Submissions S."/>
        </authorList>
    </citation>
    <scope>NUCLEOTIDE SEQUENCE [LARGE SCALE GENOMIC DNA]</scope>
    <source>
        <strain evidence="4">NRRL B-51270</strain>
    </source>
</reference>
<protein>
    <submittedName>
        <fullName evidence="3">Pimeloyl-ACP methyl ester carboxylesterase</fullName>
    </submittedName>
</protein>
<evidence type="ECO:0000313" key="3">
    <source>
        <dbReference type="EMBL" id="SDS09480.1"/>
    </source>
</evidence>
<dbReference type="PRINTS" id="PR00412">
    <property type="entry name" value="EPOXHYDRLASE"/>
</dbReference>
<accession>A0A1H1PEG3</accession>